<dbReference type="PANTHER" id="PTHR32322:SF18">
    <property type="entry name" value="S-ADENOSYLMETHIONINE_S-ADENOSYLHOMOCYSTEINE TRANSPORTER"/>
    <property type="match status" value="1"/>
</dbReference>
<organism evidence="8 9">
    <name type="scientific">Cellvibrio fibrivorans</name>
    <dbReference type="NCBI Taxonomy" id="126350"/>
    <lineage>
        <taxon>Bacteria</taxon>
        <taxon>Pseudomonadati</taxon>
        <taxon>Pseudomonadota</taxon>
        <taxon>Gammaproteobacteria</taxon>
        <taxon>Cellvibrionales</taxon>
        <taxon>Cellvibrionaceae</taxon>
        <taxon>Cellvibrio</taxon>
    </lineage>
</organism>
<feature type="transmembrane region" description="Helical" evidence="6">
    <location>
        <begin position="279"/>
        <end position="297"/>
    </location>
</feature>
<evidence type="ECO:0000259" key="7">
    <source>
        <dbReference type="Pfam" id="PF00892"/>
    </source>
</evidence>
<evidence type="ECO:0000256" key="3">
    <source>
        <dbReference type="ARBA" id="ARBA00022692"/>
    </source>
</evidence>
<dbReference type="EMBL" id="JAVDVX010000001">
    <property type="protein sequence ID" value="MDR7088196.1"/>
    <property type="molecule type" value="Genomic_DNA"/>
</dbReference>
<keyword evidence="5 6" id="KW-0472">Membrane</keyword>
<feature type="transmembrane region" description="Helical" evidence="6">
    <location>
        <begin position="12"/>
        <end position="33"/>
    </location>
</feature>
<sequence length="313" mass="33844">MPNSQRLSVEGILLLIGLAIGWGLNWPIMKFIIGEIPPLTFRGFCLFFGGLGILGLARASGLTLSIPNGYWKKVLWICLLNIVAWNVMATYGLSMLPAGRSALLGYTMPIWTVLLSVWVLHDKFTLRIGIALLLGIAGVFALMSEALMNWFSAPMSTQLIVGAVLMVAAAWCWAAGTVLMKRWEVPLNTVALTGWLLLLASVPIIIAAFFVDGALQKMPSTLALWGVVYNVFFAFMFCYWAWVRLVTLVPVSVSSLSSLITPLIGVISGILLLGEQPGWPEYSATVLILGAVAVVNFSSAKKINSAPANSDPI</sequence>
<keyword evidence="4 6" id="KW-1133">Transmembrane helix</keyword>
<proteinExistence type="predicted"/>
<dbReference type="InterPro" id="IPR000620">
    <property type="entry name" value="EamA_dom"/>
</dbReference>
<feature type="transmembrane region" description="Helical" evidence="6">
    <location>
        <begin position="102"/>
        <end position="120"/>
    </location>
</feature>
<dbReference type="PANTHER" id="PTHR32322">
    <property type="entry name" value="INNER MEMBRANE TRANSPORTER"/>
    <property type="match status" value="1"/>
</dbReference>
<dbReference type="InterPro" id="IPR050638">
    <property type="entry name" value="AA-Vitamin_Transporters"/>
</dbReference>
<accession>A0ABU1USN5</accession>
<reference evidence="8 9" key="1">
    <citation type="submission" date="2023-07" db="EMBL/GenBank/DDBJ databases">
        <title>Sorghum-associated microbial communities from plants grown in Nebraska, USA.</title>
        <authorList>
            <person name="Schachtman D."/>
        </authorList>
    </citation>
    <scope>NUCLEOTIDE SEQUENCE [LARGE SCALE GENOMIC DNA]</scope>
    <source>
        <strain evidence="8 9">BE190</strain>
    </source>
</reference>
<keyword evidence="2" id="KW-1003">Cell membrane</keyword>
<evidence type="ECO:0000313" key="9">
    <source>
        <dbReference type="Proteomes" id="UP001253595"/>
    </source>
</evidence>
<protein>
    <submittedName>
        <fullName evidence="8">Drug/metabolite transporter (DMT)-like permease</fullName>
    </submittedName>
</protein>
<dbReference type="InterPro" id="IPR037185">
    <property type="entry name" value="EmrE-like"/>
</dbReference>
<comment type="caution">
    <text evidence="8">The sequence shown here is derived from an EMBL/GenBank/DDBJ whole genome shotgun (WGS) entry which is preliminary data.</text>
</comment>
<evidence type="ECO:0000256" key="1">
    <source>
        <dbReference type="ARBA" id="ARBA00004651"/>
    </source>
</evidence>
<keyword evidence="9" id="KW-1185">Reference proteome</keyword>
<feature type="transmembrane region" description="Helical" evidence="6">
    <location>
        <begin position="159"/>
        <end position="180"/>
    </location>
</feature>
<dbReference type="Pfam" id="PF00892">
    <property type="entry name" value="EamA"/>
    <property type="match status" value="2"/>
</dbReference>
<dbReference type="Proteomes" id="UP001253595">
    <property type="component" value="Unassembled WGS sequence"/>
</dbReference>
<comment type="subcellular location">
    <subcellularLocation>
        <location evidence="1">Cell membrane</location>
        <topology evidence="1">Multi-pass membrane protein</topology>
    </subcellularLocation>
</comment>
<dbReference type="RefSeq" id="WP_310067521.1">
    <property type="nucleotide sequence ID" value="NZ_JAVDVX010000001.1"/>
</dbReference>
<gene>
    <name evidence="8" type="ORF">J2X05_000199</name>
</gene>
<keyword evidence="3 6" id="KW-0812">Transmembrane</keyword>
<name>A0ABU1USN5_9GAMM</name>
<feature type="transmembrane region" description="Helical" evidence="6">
    <location>
        <begin position="223"/>
        <end position="242"/>
    </location>
</feature>
<feature type="transmembrane region" description="Helical" evidence="6">
    <location>
        <begin position="249"/>
        <end position="273"/>
    </location>
</feature>
<feature type="transmembrane region" description="Helical" evidence="6">
    <location>
        <begin position="192"/>
        <end position="211"/>
    </location>
</feature>
<dbReference type="SUPFAM" id="SSF103481">
    <property type="entry name" value="Multidrug resistance efflux transporter EmrE"/>
    <property type="match status" value="2"/>
</dbReference>
<evidence type="ECO:0000256" key="4">
    <source>
        <dbReference type="ARBA" id="ARBA00022989"/>
    </source>
</evidence>
<evidence type="ECO:0000256" key="2">
    <source>
        <dbReference type="ARBA" id="ARBA00022475"/>
    </source>
</evidence>
<feature type="domain" description="EamA" evidence="7">
    <location>
        <begin position="162"/>
        <end position="296"/>
    </location>
</feature>
<evidence type="ECO:0000313" key="8">
    <source>
        <dbReference type="EMBL" id="MDR7088196.1"/>
    </source>
</evidence>
<feature type="transmembrane region" description="Helical" evidence="6">
    <location>
        <begin position="132"/>
        <end position="153"/>
    </location>
</feature>
<feature type="transmembrane region" description="Helical" evidence="6">
    <location>
        <begin position="74"/>
        <end position="96"/>
    </location>
</feature>
<evidence type="ECO:0000256" key="5">
    <source>
        <dbReference type="ARBA" id="ARBA00023136"/>
    </source>
</evidence>
<evidence type="ECO:0000256" key="6">
    <source>
        <dbReference type="SAM" id="Phobius"/>
    </source>
</evidence>
<feature type="transmembrane region" description="Helical" evidence="6">
    <location>
        <begin position="39"/>
        <end position="62"/>
    </location>
</feature>
<feature type="domain" description="EamA" evidence="7">
    <location>
        <begin position="11"/>
        <end position="142"/>
    </location>
</feature>